<evidence type="ECO:0000313" key="2">
    <source>
        <dbReference type="Proteomes" id="UP000230843"/>
    </source>
</evidence>
<name>A0A2M7Z6V5_9BACT</name>
<accession>A0A2M7Z6V5</accession>
<dbReference type="Proteomes" id="UP000230843">
    <property type="component" value="Unassembled WGS sequence"/>
</dbReference>
<organism evidence="1 2">
    <name type="scientific">Candidatus Magasanikbacteria bacterium CG_4_9_14_3_um_filter_32_9</name>
    <dbReference type="NCBI Taxonomy" id="1974644"/>
    <lineage>
        <taxon>Bacteria</taxon>
        <taxon>Candidatus Magasanikiibacteriota</taxon>
    </lineage>
</organism>
<comment type="caution">
    <text evidence="1">The sequence shown here is derived from an EMBL/GenBank/DDBJ whole genome shotgun (WGS) entry which is preliminary data.</text>
</comment>
<evidence type="ECO:0000313" key="1">
    <source>
        <dbReference type="EMBL" id="PJA89883.1"/>
    </source>
</evidence>
<reference evidence="2" key="1">
    <citation type="submission" date="2017-09" db="EMBL/GenBank/DDBJ databases">
        <title>Depth-based differentiation of microbial function through sediment-hosted aquifers and enrichment of novel symbionts in the deep terrestrial subsurface.</title>
        <authorList>
            <person name="Probst A.J."/>
            <person name="Ladd B."/>
            <person name="Jarett J.K."/>
            <person name="Geller-Mcgrath D.E."/>
            <person name="Sieber C.M.K."/>
            <person name="Emerson J.B."/>
            <person name="Anantharaman K."/>
            <person name="Thomas B.C."/>
            <person name="Malmstrom R."/>
            <person name="Stieglmeier M."/>
            <person name="Klingl A."/>
            <person name="Woyke T."/>
            <person name="Ryan C.M."/>
            <person name="Banfield J.F."/>
        </authorList>
    </citation>
    <scope>NUCLEOTIDE SEQUENCE [LARGE SCALE GENOMIC DNA]</scope>
</reference>
<dbReference type="AlphaFoldDB" id="A0A2M7Z6V5"/>
<sequence>MFSQKTLTTLLVLAIVALSYQTFMLANMSKKIDEAGINTGNSTATINFTDDGSAPSMVGGC</sequence>
<proteinExistence type="predicted"/>
<dbReference type="EMBL" id="PFVJ01000040">
    <property type="protein sequence ID" value="PJA89883.1"/>
    <property type="molecule type" value="Genomic_DNA"/>
</dbReference>
<gene>
    <name evidence="1" type="ORF">CO137_01825</name>
</gene>
<protein>
    <submittedName>
        <fullName evidence="1">Uncharacterized protein</fullName>
    </submittedName>
</protein>